<gene>
    <name evidence="3" type="ORF">GCM10011516_08880</name>
</gene>
<dbReference type="PROSITE" id="PS50213">
    <property type="entry name" value="FAS1"/>
    <property type="match status" value="1"/>
</dbReference>
<proteinExistence type="predicted"/>
<dbReference type="RefSeq" id="WP_094258714.1">
    <property type="nucleotide sequence ID" value="NZ_BMKM01000001.1"/>
</dbReference>
<reference evidence="3" key="1">
    <citation type="journal article" date="2014" name="Int. J. Syst. Evol. Microbiol.">
        <title>Complete genome sequence of Corynebacterium casei LMG S-19264T (=DSM 44701T), isolated from a smear-ripened cheese.</title>
        <authorList>
            <consortium name="US DOE Joint Genome Institute (JGI-PGF)"/>
            <person name="Walter F."/>
            <person name="Albersmeier A."/>
            <person name="Kalinowski J."/>
            <person name="Ruckert C."/>
        </authorList>
    </citation>
    <scope>NUCLEOTIDE SEQUENCE</scope>
    <source>
        <strain evidence="3">CGMCC 1.15966</strain>
    </source>
</reference>
<keyword evidence="4" id="KW-1185">Reference proteome</keyword>
<dbReference type="SUPFAM" id="SSF82153">
    <property type="entry name" value="FAS1 domain"/>
    <property type="match status" value="1"/>
</dbReference>
<sequence length="223" mass="25300">MKLLKLSTLNIIALAVFCLASCKKGNDYYYNYNDEASVYDGTILKYLESKPETYDSLLLVLDRFPSIRQALDSDETFTLFAPTNRSFEIAVDALNTTRALTNKQPLYLEDVPGNDLDSLVSRYIFESELDIDELKPFIDGLNIDSYKYGYRMHAQYNVLSASGLINGGQQQIIFSDVNNSIFQRYWQNINTSAVNIKTKNGVIHVLASGHDFGFNKFTSKFSQ</sequence>
<dbReference type="Gene3D" id="2.30.180.10">
    <property type="entry name" value="FAS1 domain"/>
    <property type="match status" value="1"/>
</dbReference>
<evidence type="ECO:0000259" key="2">
    <source>
        <dbReference type="PROSITE" id="PS50213"/>
    </source>
</evidence>
<accession>A0A8H9KUQ0</accession>
<name>A0A8H9KUQ0_9SPHI</name>
<evidence type="ECO:0000256" key="1">
    <source>
        <dbReference type="SAM" id="SignalP"/>
    </source>
</evidence>
<feature type="chain" id="PRO_5034120490" description="FAS1 domain-containing protein" evidence="1">
    <location>
        <begin position="21"/>
        <end position="223"/>
    </location>
</feature>
<feature type="signal peptide" evidence="1">
    <location>
        <begin position="1"/>
        <end position="20"/>
    </location>
</feature>
<dbReference type="AlphaFoldDB" id="A0A8H9KUQ0"/>
<evidence type="ECO:0000313" key="3">
    <source>
        <dbReference type="EMBL" id="GGE13281.1"/>
    </source>
</evidence>
<dbReference type="Pfam" id="PF02469">
    <property type="entry name" value="Fasciclin"/>
    <property type="match status" value="1"/>
</dbReference>
<reference evidence="3" key="2">
    <citation type="submission" date="2020-09" db="EMBL/GenBank/DDBJ databases">
        <authorList>
            <person name="Sun Q."/>
            <person name="Zhou Y."/>
        </authorList>
    </citation>
    <scope>NUCLEOTIDE SEQUENCE</scope>
    <source>
        <strain evidence="3">CGMCC 1.15966</strain>
    </source>
</reference>
<comment type="caution">
    <text evidence="3">The sequence shown here is derived from an EMBL/GenBank/DDBJ whole genome shotgun (WGS) entry which is preliminary data.</text>
</comment>
<feature type="domain" description="FAS1" evidence="2">
    <location>
        <begin position="40"/>
        <end position="210"/>
    </location>
</feature>
<dbReference type="InterPro" id="IPR036378">
    <property type="entry name" value="FAS1_dom_sf"/>
</dbReference>
<dbReference type="EMBL" id="BMKM01000001">
    <property type="protein sequence ID" value="GGE13281.1"/>
    <property type="molecule type" value="Genomic_DNA"/>
</dbReference>
<evidence type="ECO:0000313" key="4">
    <source>
        <dbReference type="Proteomes" id="UP000614460"/>
    </source>
</evidence>
<dbReference type="Proteomes" id="UP000614460">
    <property type="component" value="Unassembled WGS sequence"/>
</dbReference>
<keyword evidence="1" id="KW-0732">Signal</keyword>
<protein>
    <recommendedName>
        <fullName evidence="2">FAS1 domain-containing protein</fullName>
    </recommendedName>
</protein>
<dbReference type="InterPro" id="IPR000782">
    <property type="entry name" value="FAS1_domain"/>
</dbReference>
<organism evidence="3 4">
    <name type="scientific">Sphingobacterium cellulitidis</name>
    <dbReference type="NCBI Taxonomy" id="1768011"/>
    <lineage>
        <taxon>Bacteria</taxon>
        <taxon>Pseudomonadati</taxon>
        <taxon>Bacteroidota</taxon>
        <taxon>Sphingobacteriia</taxon>
        <taxon>Sphingobacteriales</taxon>
        <taxon>Sphingobacteriaceae</taxon>
        <taxon>Sphingobacterium</taxon>
    </lineage>
</organism>